<evidence type="ECO:0000313" key="4">
    <source>
        <dbReference type="Proteomes" id="UP000011087"/>
    </source>
</evidence>
<organism evidence="2">
    <name type="scientific">Guillardia theta (strain CCMP2712)</name>
    <name type="common">Cryptophyte</name>
    <dbReference type="NCBI Taxonomy" id="905079"/>
    <lineage>
        <taxon>Eukaryota</taxon>
        <taxon>Cryptophyceae</taxon>
        <taxon>Pyrenomonadales</taxon>
        <taxon>Geminigeraceae</taxon>
        <taxon>Guillardia</taxon>
    </lineage>
</organism>
<sequence length="123" mass="12763">MARTVLCLGVFILQSLAVATAFSGCGLPLRAASAGRAAGICRRVSMKNEDFDVPDTKQVASALGGILGNLKSGRGLFGEEATQKFARTALDTVETQLKEVSDEIKAGEGATAVKSGDKAKRMS</sequence>
<dbReference type="HOGENOM" id="CLU_2021339_0_0_1"/>
<dbReference type="KEGG" id="gtt:GUITHDRAFT_152020"/>
<feature type="signal peptide" evidence="1">
    <location>
        <begin position="1"/>
        <end position="21"/>
    </location>
</feature>
<evidence type="ECO:0000313" key="3">
    <source>
        <dbReference type="EnsemblProtists" id="EKX47540"/>
    </source>
</evidence>
<evidence type="ECO:0000256" key="1">
    <source>
        <dbReference type="SAM" id="SignalP"/>
    </source>
</evidence>
<feature type="non-terminal residue" evidence="2">
    <location>
        <position position="1"/>
    </location>
</feature>
<reference evidence="4" key="2">
    <citation type="submission" date="2012-11" db="EMBL/GenBank/DDBJ databases">
        <authorList>
            <person name="Kuo A."/>
            <person name="Curtis B.A."/>
            <person name="Tanifuji G."/>
            <person name="Burki F."/>
            <person name="Gruber A."/>
            <person name="Irimia M."/>
            <person name="Maruyama S."/>
            <person name="Arias M.C."/>
            <person name="Ball S.G."/>
            <person name="Gile G.H."/>
            <person name="Hirakawa Y."/>
            <person name="Hopkins J.F."/>
            <person name="Rensing S.A."/>
            <person name="Schmutz J."/>
            <person name="Symeonidi A."/>
            <person name="Elias M."/>
            <person name="Eveleigh R.J."/>
            <person name="Herman E.K."/>
            <person name="Klute M.J."/>
            <person name="Nakayama T."/>
            <person name="Obornik M."/>
            <person name="Reyes-Prieto A."/>
            <person name="Armbrust E.V."/>
            <person name="Aves S.J."/>
            <person name="Beiko R.G."/>
            <person name="Coutinho P."/>
            <person name="Dacks J.B."/>
            <person name="Durnford D.G."/>
            <person name="Fast N.M."/>
            <person name="Green B.R."/>
            <person name="Grisdale C."/>
            <person name="Hempe F."/>
            <person name="Henrissat B."/>
            <person name="Hoppner M.P."/>
            <person name="Ishida K.-I."/>
            <person name="Kim E."/>
            <person name="Koreny L."/>
            <person name="Kroth P.G."/>
            <person name="Liu Y."/>
            <person name="Malik S.-B."/>
            <person name="Maier U.G."/>
            <person name="McRose D."/>
            <person name="Mock T."/>
            <person name="Neilson J.A."/>
            <person name="Onodera N.T."/>
            <person name="Poole A.M."/>
            <person name="Pritham E.J."/>
            <person name="Richards T.A."/>
            <person name="Rocap G."/>
            <person name="Roy S.W."/>
            <person name="Sarai C."/>
            <person name="Schaack S."/>
            <person name="Shirato S."/>
            <person name="Slamovits C.H."/>
            <person name="Spencer D.F."/>
            <person name="Suzuki S."/>
            <person name="Worden A.Z."/>
            <person name="Zauner S."/>
            <person name="Barry K."/>
            <person name="Bell C."/>
            <person name="Bharti A.K."/>
            <person name="Crow J.A."/>
            <person name="Grimwood J."/>
            <person name="Kramer R."/>
            <person name="Lindquist E."/>
            <person name="Lucas S."/>
            <person name="Salamov A."/>
            <person name="McFadden G.I."/>
            <person name="Lane C.E."/>
            <person name="Keeling P.J."/>
            <person name="Gray M.W."/>
            <person name="Grigoriev I.V."/>
            <person name="Archibald J.M."/>
        </authorList>
    </citation>
    <scope>NUCLEOTIDE SEQUENCE</scope>
    <source>
        <strain evidence="4">CCMP2712</strain>
    </source>
</reference>
<name>L1JHG5_GUITC</name>
<dbReference type="EMBL" id="JH992989">
    <property type="protein sequence ID" value="EKX47540.1"/>
    <property type="molecule type" value="Genomic_DNA"/>
</dbReference>
<proteinExistence type="predicted"/>
<feature type="chain" id="PRO_5008771331" evidence="1">
    <location>
        <begin position="22"/>
        <end position="123"/>
    </location>
</feature>
<dbReference type="EnsemblProtists" id="EKX47540">
    <property type="protein sequence ID" value="EKX47540"/>
    <property type="gene ID" value="GUITHDRAFT_152020"/>
</dbReference>
<keyword evidence="4" id="KW-1185">Reference proteome</keyword>
<protein>
    <submittedName>
        <fullName evidence="2 3">Uncharacterized protein</fullName>
    </submittedName>
</protein>
<gene>
    <name evidence="2" type="ORF">GUITHDRAFT_152020</name>
</gene>
<dbReference type="Proteomes" id="UP000011087">
    <property type="component" value="Unassembled WGS sequence"/>
</dbReference>
<reference evidence="2 4" key="1">
    <citation type="journal article" date="2012" name="Nature">
        <title>Algal genomes reveal evolutionary mosaicism and the fate of nucleomorphs.</title>
        <authorList>
            <consortium name="DOE Joint Genome Institute"/>
            <person name="Curtis B.A."/>
            <person name="Tanifuji G."/>
            <person name="Burki F."/>
            <person name="Gruber A."/>
            <person name="Irimia M."/>
            <person name="Maruyama S."/>
            <person name="Arias M.C."/>
            <person name="Ball S.G."/>
            <person name="Gile G.H."/>
            <person name="Hirakawa Y."/>
            <person name="Hopkins J.F."/>
            <person name="Kuo A."/>
            <person name="Rensing S.A."/>
            <person name="Schmutz J."/>
            <person name="Symeonidi A."/>
            <person name="Elias M."/>
            <person name="Eveleigh R.J."/>
            <person name="Herman E.K."/>
            <person name="Klute M.J."/>
            <person name="Nakayama T."/>
            <person name="Obornik M."/>
            <person name="Reyes-Prieto A."/>
            <person name="Armbrust E.V."/>
            <person name="Aves S.J."/>
            <person name="Beiko R.G."/>
            <person name="Coutinho P."/>
            <person name="Dacks J.B."/>
            <person name="Durnford D.G."/>
            <person name="Fast N.M."/>
            <person name="Green B.R."/>
            <person name="Grisdale C.J."/>
            <person name="Hempel F."/>
            <person name="Henrissat B."/>
            <person name="Hoppner M.P."/>
            <person name="Ishida K."/>
            <person name="Kim E."/>
            <person name="Koreny L."/>
            <person name="Kroth P.G."/>
            <person name="Liu Y."/>
            <person name="Malik S.B."/>
            <person name="Maier U.G."/>
            <person name="McRose D."/>
            <person name="Mock T."/>
            <person name="Neilson J.A."/>
            <person name="Onodera N.T."/>
            <person name="Poole A.M."/>
            <person name="Pritham E.J."/>
            <person name="Richards T.A."/>
            <person name="Rocap G."/>
            <person name="Roy S.W."/>
            <person name="Sarai C."/>
            <person name="Schaack S."/>
            <person name="Shirato S."/>
            <person name="Slamovits C.H."/>
            <person name="Spencer D.F."/>
            <person name="Suzuki S."/>
            <person name="Worden A.Z."/>
            <person name="Zauner S."/>
            <person name="Barry K."/>
            <person name="Bell C."/>
            <person name="Bharti A.K."/>
            <person name="Crow J.A."/>
            <person name="Grimwood J."/>
            <person name="Kramer R."/>
            <person name="Lindquist E."/>
            <person name="Lucas S."/>
            <person name="Salamov A."/>
            <person name="McFadden G.I."/>
            <person name="Lane C.E."/>
            <person name="Keeling P.J."/>
            <person name="Gray M.W."/>
            <person name="Grigoriev I.V."/>
            <person name="Archibald J.M."/>
        </authorList>
    </citation>
    <scope>NUCLEOTIDE SEQUENCE</scope>
    <source>
        <strain evidence="2 4">CCMP2712</strain>
    </source>
</reference>
<accession>L1JHG5</accession>
<dbReference type="GeneID" id="17304229"/>
<dbReference type="AlphaFoldDB" id="L1JHG5"/>
<dbReference type="OrthoDB" id="10644424at2759"/>
<dbReference type="PROSITE" id="PS51257">
    <property type="entry name" value="PROKAR_LIPOPROTEIN"/>
    <property type="match status" value="1"/>
</dbReference>
<reference evidence="3" key="3">
    <citation type="submission" date="2015-06" db="UniProtKB">
        <authorList>
            <consortium name="EnsemblProtists"/>
        </authorList>
    </citation>
    <scope>IDENTIFICATION</scope>
</reference>
<evidence type="ECO:0000313" key="2">
    <source>
        <dbReference type="EMBL" id="EKX47540.1"/>
    </source>
</evidence>
<dbReference type="PaxDb" id="55529-EKX47540"/>
<dbReference type="RefSeq" id="XP_005834520.1">
    <property type="nucleotide sequence ID" value="XM_005834463.1"/>
</dbReference>
<keyword evidence="1" id="KW-0732">Signal</keyword>